<gene>
    <name evidence="6" type="ORF">PHLGIDRAFT_17158</name>
</gene>
<dbReference type="PROSITE" id="PS50011">
    <property type="entry name" value="PROTEIN_KINASE_DOM"/>
    <property type="match status" value="1"/>
</dbReference>
<keyword evidence="4" id="KW-0808">Transferase</keyword>
<dbReference type="GO" id="GO:0004674">
    <property type="term" value="F:protein serine/threonine kinase activity"/>
    <property type="evidence" value="ECO:0007669"/>
    <property type="project" value="UniProtKB-KW"/>
</dbReference>
<dbReference type="Proteomes" id="UP000053257">
    <property type="component" value="Unassembled WGS sequence"/>
</dbReference>
<dbReference type="STRING" id="745531.A0A0C3RPM8"/>
<dbReference type="InterPro" id="IPR008271">
    <property type="entry name" value="Ser/Thr_kinase_AS"/>
</dbReference>
<dbReference type="Gene3D" id="1.10.510.10">
    <property type="entry name" value="Transferase(Phosphotransferase) domain 1"/>
    <property type="match status" value="1"/>
</dbReference>
<dbReference type="HOGENOM" id="CLU_829266_0_0_1"/>
<name>A0A0C3RPM8_PHLG1</name>
<evidence type="ECO:0000313" key="6">
    <source>
        <dbReference type="EMBL" id="KIP01501.1"/>
    </source>
</evidence>
<keyword evidence="4" id="KW-0723">Serine/threonine-protein kinase</keyword>
<dbReference type="PROSITE" id="PS00107">
    <property type="entry name" value="PROTEIN_KINASE_ATP"/>
    <property type="match status" value="1"/>
</dbReference>
<dbReference type="Gene3D" id="3.30.200.20">
    <property type="entry name" value="Phosphorylase Kinase, domain 1"/>
    <property type="match status" value="1"/>
</dbReference>
<evidence type="ECO:0000256" key="2">
    <source>
        <dbReference type="ARBA" id="ARBA00022840"/>
    </source>
</evidence>
<keyword evidence="1 3" id="KW-0547">Nucleotide-binding</keyword>
<keyword evidence="2 3" id="KW-0067">ATP-binding</keyword>
<dbReference type="InterPro" id="IPR000719">
    <property type="entry name" value="Prot_kinase_dom"/>
</dbReference>
<dbReference type="EMBL" id="KN840778">
    <property type="protein sequence ID" value="KIP01501.1"/>
    <property type="molecule type" value="Genomic_DNA"/>
</dbReference>
<sequence>MDPGATFPLPELVARLTTVSKLASSSIFLDLSTESCKWTIGSSAANDLQLTFTGIDDFHAVIVSHRSCNTDGKVDFHIKSCSEFTRYQIGNEVVGSLPKLLHDHARISLGGNSSKWEQIGQGAFSVVREAKKRRTGEIYAVKSLDRRADFILEYASYGDLLEAVQKTNFTEPQRQSISRDICSGLHYLHSMNIAHRDVKPENVLITSLNPLRAKIADFGLAKKMNDTTAEFLKARRWWEVLCVWHRKSSSPGRLMKPTIGAWIVLVQELLYSSWYRGVGLSALKLRLVCWISVQIYDLFNGNVGEVMVQRKLTSAWLLGGNNKFMLWKMDYLIRE</sequence>
<dbReference type="PANTHER" id="PTHR24347">
    <property type="entry name" value="SERINE/THREONINE-PROTEIN KINASE"/>
    <property type="match status" value="1"/>
</dbReference>
<dbReference type="PROSITE" id="PS00108">
    <property type="entry name" value="PROTEIN_KINASE_ST"/>
    <property type="match status" value="1"/>
</dbReference>
<dbReference type="SUPFAM" id="SSF56112">
    <property type="entry name" value="Protein kinase-like (PK-like)"/>
    <property type="match status" value="1"/>
</dbReference>
<comment type="similarity">
    <text evidence="4">Belongs to the protein kinase superfamily.</text>
</comment>
<dbReference type="Pfam" id="PF00069">
    <property type="entry name" value="Pkinase"/>
    <property type="match status" value="1"/>
</dbReference>
<dbReference type="SMART" id="SM00220">
    <property type="entry name" value="S_TKc"/>
    <property type="match status" value="1"/>
</dbReference>
<proteinExistence type="inferred from homology"/>
<dbReference type="InterPro" id="IPR011009">
    <property type="entry name" value="Kinase-like_dom_sf"/>
</dbReference>
<keyword evidence="7" id="KW-1185">Reference proteome</keyword>
<feature type="binding site" evidence="3">
    <location>
        <position position="142"/>
    </location>
    <ligand>
        <name>ATP</name>
        <dbReference type="ChEBI" id="CHEBI:30616"/>
    </ligand>
</feature>
<dbReference type="InterPro" id="IPR017441">
    <property type="entry name" value="Protein_kinase_ATP_BS"/>
</dbReference>
<accession>A0A0C3RPM8</accession>
<evidence type="ECO:0000256" key="4">
    <source>
        <dbReference type="RuleBase" id="RU000304"/>
    </source>
</evidence>
<feature type="domain" description="Protein kinase" evidence="5">
    <location>
        <begin position="47"/>
        <end position="335"/>
    </location>
</feature>
<evidence type="ECO:0000256" key="1">
    <source>
        <dbReference type="ARBA" id="ARBA00022741"/>
    </source>
</evidence>
<dbReference type="SUPFAM" id="SSF49879">
    <property type="entry name" value="SMAD/FHA domain"/>
    <property type="match status" value="1"/>
</dbReference>
<dbReference type="InterPro" id="IPR008984">
    <property type="entry name" value="SMAD_FHA_dom_sf"/>
</dbReference>
<organism evidence="6 7">
    <name type="scientific">Phlebiopsis gigantea (strain 11061_1 CR5-6)</name>
    <name type="common">White-rot fungus</name>
    <name type="synonym">Peniophora gigantea</name>
    <dbReference type="NCBI Taxonomy" id="745531"/>
    <lineage>
        <taxon>Eukaryota</taxon>
        <taxon>Fungi</taxon>
        <taxon>Dikarya</taxon>
        <taxon>Basidiomycota</taxon>
        <taxon>Agaricomycotina</taxon>
        <taxon>Agaricomycetes</taxon>
        <taxon>Polyporales</taxon>
        <taxon>Phanerochaetaceae</taxon>
        <taxon>Phlebiopsis</taxon>
    </lineage>
</organism>
<evidence type="ECO:0000256" key="3">
    <source>
        <dbReference type="PROSITE-ProRule" id="PRU10141"/>
    </source>
</evidence>
<protein>
    <recommendedName>
        <fullName evidence="5">Protein kinase domain-containing protein</fullName>
    </recommendedName>
</protein>
<reference evidence="6 7" key="1">
    <citation type="journal article" date="2014" name="PLoS Genet.">
        <title>Analysis of the Phlebiopsis gigantea genome, transcriptome and secretome provides insight into its pioneer colonization strategies of wood.</title>
        <authorList>
            <person name="Hori C."/>
            <person name="Ishida T."/>
            <person name="Igarashi K."/>
            <person name="Samejima M."/>
            <person name="Suzuki H."/>
            <person name="Master E."/>
            <person name="Ferreira P."/>
            <person name="Ruiz-Duenas F.J."/>
            <person name="Held B."/>
            <person name="Canessa P."/>
            <person name="Larrondo L.F."/>
            <person name="Schmoll M."/>
            <person name="Druzhinina I.S."/>
            <person name="Kubicek C.P."/>
            <person name="Gaskell J.A."/>
            <person name="Kersten P."/>
            <person name="St John F."/>
            <person name="Glasner J."/>
            <person name="Sabat G."/>
            <person name="Splinter BonDurant S."/>
            <person name="Syed K."/>
            <person name="Yadav J."/>
            <person name="Mgbeahuruike A.C."/>
            <person name="Kovalchuk A."/>
            <person name="Asiegbu F.O."/>
            <person name="Lackner G."/>
            <person name="Hoffmeister D."/>
            <person name="Rencoret J."/>
            <person name="Gutierrez A."/>
            <person name="Sun H."/>
            <person name="Lindquist E."/>
            <person name="Barry K."/>
            <person name="Riley R."/>
            <person name="Grigoriev I.V."/>
            <person name="Henrissat B."/>
            <person name="Kues U."/>
            <person name="Berka R.M."/>
            <person name="Martinez A.T."/>
            <person name="Covert S.F."/>
            <person name="Blanchette R.A."/>
            <person name="Cullen D."/>
        </authorList>
    </citation>
    <scope>NUCLEOTIDE SEQUENCE [LARGE SCALE GENOMIC DNA]</scope>
    <source>
        <strain evidence="6 7">11061_1 CR5-6</strain>
    </source>
</reference>
<dbReference type="GO" id="GO:0005524">
    <property type="term" value="F:ATP binding"/>
    <property type="evidence" value="ECO:0007669"/>
    <property type="project" value="UniProtKB-UniRule"/>
</dbReference>
<evidence type="ECO:0000259" key="5">
    <source>
        <dbReference type="PROSITE" id="PS50011"/>
    </source>
</evidence>
<keyword evidence="4" id="KW-0418">Kinase</keyword>
<dbReference type="OrthoDB" id="2789888at2759"/>
<dbReference type="AlphaFoldDB" id="A0A0C3RPM8"/>
<evidence type="ECO:0000313" key="7">
    <source>
        <dbReference type="Proteomes" id="UP000053257"/>
    </source>
</evidence>